<dbReference type="Proteomes" id="UP000050863">
    <property type="component" value="Unassembled WGS sequence"/>
</dbReference>
<dbReference type="STRING" id="280332.CQ12_10295"/>
<proteinExistence type="predicted"/>
<reference evidence="2 3" key="1">
    <citation type="submission" date="2014-03" db="EMBL/GenBank/DDBJ databases">
        <title>Bradyrhizobium valentinum sp. nov., isolated from effective nodules of Lupinus mariae-josephae, a lupine endemic of basic-lime soils in Eastern Spain.</title>
        <authorList>
            <person name="Duran D."/>
            <person name="Rey L."/>
            <person name="Navarro A."/>
            <person name="Busquets A."/>
            <person name="Imperial J."/>
            <person name="Ruiz-Argueso T."/>
        </authorList>
    </citation>
    <scope>NUCLEOTIDE SEQUENCE [LARGE SCALE GENOMIC DNA]</scope>
    <source>
        <strain evidence="2 3">PAC68</strain>
    </source>
</reference>
<protein>
    <submittedName>
        <fullName evidence="2">Uncharacterized protein</fullName>
    </submittedName>
</protein>
<feature type="transmembrane region" description="Helical" evidence="1">
    <location>
        <begin position="31"/>
        <end position="49"/>
    </location>
</feature>
<name>A0A0R3LXL7_9BRAD</name>
<keyword evidence="1" id="KW-0472">Membrane</keyword>
<evidence type="ECO:0000313" key="2">
    <source>
        <dbReference type="EMBL" id="KRR10447.1"/>
    </source>
</evidence>
<gene>
    <name evidence="2" type="ORF">CQ12_10295</name>
</gene>
<keyword evidence="1" id="KW-0812">Transmembrane</keyword>
<dbReference type="EMBL" id="LLXZ01000059">
    <property type="protein sequence ID" value="KRR10447.1"/>
    <property type="molecule type" value="Genomic_DNA"/>
</dbReference>
<keyword evidence="1" id="KW-1133">Transmembrane helix</keyword>
<evidence type="ECO:0000256" key="1">
    <source>
        <dbReference type="SAM" id="Phobius"/>
    </source>
</evidence>
<keyword evidence="3" id="KW-1185">Reference proteome</keyword>
<organism evidence="2 3">
    <name type="scientific">Bradyrhizobium jicamae</name>
    <dbReference type="NCBI Taxonomy" id="280332"/>
    <lineage>
        <taxon>Bacteria</taxon>
        <taxon>Pseudomonadati</taxon>
        <taxon>Pseudomonadota</taxon>
        <taxon>Alphaproteobacteria</taxon>
        <taxon>Hyphomicrobiales</taxon>
        <taxon>Nitrobacteraceae</taxon>
        <taxon>Bradyrhizobium</taxon>
    </lineage>
</organism>
<dbReference type="AlphaFoldDB" id="A0A0R3LXL7"/>
<sequence>MIVLIGADRIRALSVQLVPARRTAMWALETLAIYLTPFLIIGIAVKLLMKRSAVDLADVQKQAGTKRRPRKVFLLGGWRTED</sequence>
<evidence type="ECO:0000313" key="3">
    <source>
        <dbReference type="Proteomes" id="UP000050863"/>
    </source>
</evidence>
<comment type="caution">
    <text evidence="2">The sequence shown here is derived from an EMBL/GenBank/DDBJ whole genome shotgun (WGS) entry which is preliminary data.</text>
</comment>
<accession>A0A0R3LXL7</accession>